<keyword evidence="4 6" id="KW-0862">Zinc</keyword>
<name>A0ABS5RHX5_9MYCO</name>
<keyword evidence="2" id="KW-0479">Metal-binding</keyword>
<keyword evidence="7" id="KW-0812">Transmembrane</keyword>
<evidence type="ECO:0000256" key="1">
    <source>
        <dbReference type="ARBA" id="ARBA00022670"/>
    </source>
</evidence>
<evidence type="ECO:0000313" key="9">
    <source>
        <dbReference type="EMBL" id="MBS9532549.1"/>
    </source>
</evidence>
<protein>
    <submittedName>
        <fullName evidence="9">M56 family metallopeptidase</fullName>
    </submittedName>
</protein>
<keyword evidence="7" id="KW-1133">Transmembrane helix</keyword>
<evidence type="ECO:0000259" key="8">
    <source>
        <dbReference type="Pfam" id="PF01435"/>
    </source>
</evidence>
<feature type="transmembrane region" description="Helical" evidence="7">
    <location>
        <begin position="34"/>
        <end position="55"/>
    </location>
</feature>
<evidence type="ECO:0000256" key="3">
    <source>
        <dbReference type="ARBA" id="ARBA00022801"/>
    </source>
</evidence>
<evidence type="ECO:0000256" key="7">
    <source>
        <dbReference type="SAM" id="Phobius"/>
    </source>
</evidence>
<dbReference type="EMBL" id="JAHCLR010000003">
    <property type="protein sequence ID" value="MBS9532549.1"/>
    <property type="molecule type" value="Genomic_DNA"/>
</dbReference>
<comment type="caution">
    <text evidence="9">The sequence shown here is derived from an EMBL/GenBank/DDBJ whole genome shotgun (WGS) entry which is preliminary data.</text>
</comment>
<dbReference type="Pfam" id="PF01435">
    <property type="entry name" value="Peptidase_M48"/>
    <property type="match status" value="1"/>
</dbReference>
<sequence length="315" mass="32914">MCLLLYSVLALTVGPLALTWLTRGGDAPGLGVSVWLAAMLSVLGSWISATIFLAADVVHTGWTGVAMWRACLAVVRNVAAGEHGFLVQAIALAIVASAMFGLGRLGWRVHCALSRADRQAAEHAHAARIVGRRYPGLDAVVLDGRTPAAYCVADPTRTTIVTTGALHVLDSAQLDAVLTHERAHLDEHHHLLITLTRSLATALPWIALFTRGAAEIARLLEMRADDAAVRAHGHQTLLEAFAALTTGSGVPAAALAATGGDMLSRVQRLMSPPRGHRLPLAVCSRLVVTGVLITSPIAVATVTAVNSGLCGFAAL</sequence>
<dbReference type="PANTHER" id="PTHR34978:SF3">
    <property type="entry name" value="SLR0241 PROTEIN"/>
    <property type="match status" value="1"/>
</dbReference>
<feature type="transmembrane region" description="Helical" evidence="7">
    <location>
        <begin position="85"/>
        <end position="107"/>
    </location>
</feature>
<dbReference type="CDD" id="cd07326">
    <property type="entry name" value="M56_BlaR1_MecR1_like"/>
    <property type="match status" value="1"/>
</dbReference>
<feature type="transmembrane region" description="Helical" evidence="7">
    <location>
        <begin position="62"/>
        <end position="79"/>
    </location>
</feature>
<accession>A0ABS5RHX5</accession>
<dbReference type="Gene3D" id="3.30.2010.10">
    <property type="entry name" value="Metalloproteases ('zincins'), catalytic domain"/>
    <property type="match status" value="1"/>
</dbReference>
<reference evidence="9 10" key="1">
    <citation type="submission" date="2021-05" db="EMBL/GenBank/DDBJ databases">
        <title>Mycobacterium acidophilum sp. nov., an extremely acid-tolerant member of the genus Mycobacterium.</title>
        <authorList>
            <person name="Xia J."/>
        </authorList>
    </citation>
    <scope>NUCLEOTIDE SEQUENCE [LARGE SCALE GENOMIC DNA]</scope>
    <source>
        <strain evidence="9 10">M1</strain>
    </source>
</reference>
<keyword evidence="10" id="KW-1185">Reference proteome</keyword>
<proteinExistence type="inferred from homology"/>
<dbReference type="InterPro" id="IPR001915">
    <property type="entry name" value="Peptidase_M48"/>
</dbReference>
<dbReference type="Proteomes" id="UP001519535">
    <property type="component" value="Unassembled WGS sequence"/>
</dbReference>
<keyword evidence="5 6" id="KW-0482">Metalloprotease</keyword>
<evidence type="ECO:0000313" key="10">
    <source>
        <dbReference type="Proteomes" id="UP001519535"/>
    </source>
</evidence>
<keyword evidence="7" id="KW-0472">Membrane</keyword>
<organism evidence="9 10">
    <name type="scientific">Mycolicibacter acidiphilus</name>
    <dbReference type="NCBI Taxonomy" id="2835306"/>
    <lineage>
        <taxon>Bacteria</taxon>
        <taxon>Bacillati</taxon>
        <taxon>Actinomycetota</taxon>
        <taxon>Actinomycetes</taxon>
        <taxon>Mycobacteriales</taxon>
        <taxon>Mycobacteriaceae</taxon>
        <taxon>Mycolicibacter</taxon>
    </lineage>
</organism>
<dbReference type="PANTHER" id="PTHR34978">
    <property type="entry name" value="POSSIBLE SENSOR-TRANSDUCER PROTEIN BLAR"/>
    <property type="match status" value="1"/>
</dbReference>
<feature type="domain" description="Peptidase M48" evidence="8">
    <location>
        <begin position="124"/>
        <end position="214"/>
    </location>
</feature>
<feature type="transmembrane region" description="Helical" evidence="7">
    <location>
        <begin position="278"/>
        <end position="299"/>
    </location>
</feature>
<evidence type="ECO:0000256" key="5">
    <source>
        <dbReference type="ARBA" id="ARBA00023049"/>
    </source>
</evidence>
<evidence type="ECO:0000256" key="4">
    <source>
        <dbReference type="ARBA" id="ARBA00022833"/>
    </source>
</evidence>
<keyword evidence="3 6" id="KW-0378">Hydrolase</keyword>
<comment type="similarity">
    <text evidence="6">Belongs to the peptidase M48 family.</text>
</comment>
<keyword evidence="1 6" id="KW-0645">Protease</keyword>
<gene>
    <name evidence="9" type="ORF">KIH27_02990</name>
</gene>
<evidence type="ECO:0000256" key="6">
    <source>
        <dbReference type="RuleBase" id="RU003983"/>
    </source>
</evidence>
<comment type="cofactor">
    <cofactor evidence="6">
        <name>Zn(2+)</name>
        <dbReference type="ChEBI" id="CHEBI:29105"/>
    </cofactor>
    <text evidence="6">Binds 1 zinc ion per subunit.</text>
</comment>
<evidence type="ECO:0000256" key="2">
    <source>
        <dbReference type="ARBA" id="ARBA00022723"/>
    </source>
</evidence>
<dbReference type="InterPro" id="IPR052173">
    <property type="entry name" value="Beta-lactam_resp_regulator"/>
</dbReference>